<accession>A0AC34PZ59</accession>
<sequence>MLPIKTTHAVPLFRLSSKTVLRMSSTDYKHAKIGPFLQDPPVLENPFTADPVLSRALKQLLPASEYAIVEKDLTSFGDRIVKEVDQLGYLAEFNAPTLQQFDSWGKRVDKLNLHPSWNRLKEISAEEGLINIGYDETRDAVHRRLHQMAKLYLFHPSSGLVSCPLAMTDGAAKTIKELNLFGVHPDLQEAYERLISRDPKKAWTSGQWMTEKAGGSDVGGGCDTYAESIDDLKHTLHGYKWFSSAIDADITLTLARPVKQGNTTPGSKGLALFFARVRDPLTGELNGIQMLKLKNKLGTKQLPTAELLLDGVKALKLSETGRGVPSIANMLNITRVHNALASAGGMRRVISLARDYSTRRTAFGNKLYKWPLHLKELSNIELHARGGLLLALEAARLLGIQETGKATTEEQHLLRLVTPVVKLHTGKICIPAISEGIENFGGQGYIEDTGIPNILRDTQVTAIWEGTTNVLSLDVLRVFSTTKFEAVSAFSNKITKIINETKNGDEKLVQCGDVLLGEINKFLATLKTIQKDPEFPNNLQRGARDIGLTIGNIYTGALLTSFASHKDSTEADKEVAHRYCTGQKLNIVNDRSFDKKQNDLDYKIIFENYTASKL</sequence>
<proteinExistence type="predicted"/>
<evidence type="ECO:0000313" key="2">
    <source>
        <dbReference type="WBParaSite" id="JU765_v2.g11395.t1"/>
    </source>
</evidence>
<organism evidence="1 2">
    <name type="scientific">Panagrolaimus sp. JU765</name>
    <dbReference type="NCBI Taxonomy" id="591449"/>
    <lineage>
        <taxon>Eukaryota</taxon>
        <taxon>Metazoa</taxon>
        <taxon>Ecdysozoa</taxon>
        <taxon>Nematoda</taxon>
        <taxon>Chromadorea</taxon>
        <taxon>Rhabditida</taxon>
        <taxon>Tylenchina</taxon>
        <taxon>Panagrolaimomorpha</taxon>
        <taxon>Panagrolaimoidea</taxon>
        <taxon>Panagrolaimidae</taxon>
        <taxon>Panagrolaimus</taxon>
    </lineage>
</organism>
<evidence type="ECO:0000313" key="1">
    <source>
        <dbReference type="Proteomes" id="UP000887576"/>
    </source>
</evidence>
<reference evidence="2" key="1">
    <citation type="submission" date="2022-11" db="UniProtKB">
        <authorList>
            <consortium name="WormBaseParasite"/>
        </authorList>
    </citation>
    <scope>IDENTIFICATION</scope>
</reference>
<protein>
    <submittedName>
        <fullName evidence="2">Acyl-CoA dehydrogenase</fullName>
    </submittedName>
</protein>
<dbReference type="Proteomes" id="UP000887576">
    <property type="component" value="Unplaced"/>
</dbReference>
<dbReference type="WBParaSite" id="JU765_v2.g11395.t1">
    <property type="protein sequence ID" value="JU765_v2.g11395.t1"/>
    <property type="gene ID" value="JU765_v2.g11395"/>
</dbReference>
<name>A0AC34PZ59_9BILA</name>